<reference evidence="2 3" key="1">
    <citation type="submission" date="2018-08" db="EMBL/GenBank/DDBJ databases">
        <title>Vibrio isolated from the Eastern China Marginal Seas.</title>
        <authorList>
            <person name="Li Y."/>
        </authorList>
    </citation>
    <scope>NUCLEOTIDE SEQUENCE [LARGE SCALE GENOMIC DNA]</scope>
    <source>
        <strain evidence="2 3">BEI233</strain>
    </source>
</reference>
<evidence type="ECO:0000313" key="3">
    <source>
        <dbReference type="Proteomes" id="UP000273252"/>
    </source>
</evidence>
<organism evidence="2 3">
    <name type="scientific">Vibrio sinensis</name>
    <dbReference type="NCBI Taxonomy" id="2302434"/>
    <lineage>
        <taxon>Bacteria</taxon>
        <taxon>Pseudomonadati</taxon>
        <taxon>Pseudomonadota</taxon>
        <taxon>Gammaproteobacteria</taxon>
        <taxon>Vibrionales</taxon>
        <taxon>Vibrionaceae</taxon>
        <taxon>Vibrio</taxon>
    </lineage>
</organism>
<dbReference type="InterPro" id="IPR050765">
    <property type="entry name" value="Riboflavin_Biosynth_HTPR"/>
</dbReference>
<evidence type="ECO:0000259" key="1">
    <source>
        <dbReference type="Pfam" id="PF01872"/>
    </source>
</evidence>
<dbReference type="InterPro" id="IPR024072">
    <property type="entry name" value="DHFR-like_dom_sf"/>
</dbReference>
<dbReference type="Gene3D" id="3.40.430.10">
    <property type="entry name" value="Dihydrofolate Reductase, subunit A"/>
    <property type="match status" value="1"/>
</dbReference>
<dbReference type="PANTHER" id="PTHR38011:SF11">
    <property type="entry name" value="2,5-DIAMINO-6-RIBOSYLAMINO-4(3H)-PYRIMIDINONE 5'-PHOSPHATE REDUCTASE"/>
    <property type="match status" value="1"/>
</dbReference>
<protein>
    <submittedName>
        <fullName evidence="2">Dihydrofolate reductase</fullName>
    </submittedName>
</protein>
<keyword evidence="3" id="KW-1185">Reference proteome</keyword>
<dbReference type="SUPFAM" id="SSF53597">
    <property type="entry name" value="Dihydrofolate reductase-like"/>
    <property type="match status" value="1"/>
</dbReference>
<dbReference type="GO" id="GO:0009231">
    <property type="term" value="P:riboflavin biosynthetic process"/>
    <property type="evidence" value="ECO:0007669"/>
    <property type="project" value="InterPro"/>
</dbReference>
<dbReference type="AlphaFoldDB" id="A0A3A6R333"/>
<sequence>MANVVFIATSLDGYIADKNGGLEWLNTVPNPTQDDMGFNAHMERIDALVMGRNTFEMVLSFGVDWPYSKPVYVLSNTLTSVPAGYEDKVSLIKGELDGVIATLNQQGYHNLYIDGGVTVQQFLEQDLIDEMIISTIPVLLGGGVSLFGSLPEYVNFTLKSSTILLDEIVQSHYLRRR</sequence>
<dbReference type="EMBL" id="QVMU01000009">
    <property type="protein sequence ID" value="RJX71024.1"/>
    <property type="molecule type" value="Genomic_DNA"/>
</dbReference>
<dbReference type="Pfam" id="PF01872">
    <property type="entry name" value="RibD_C"/>
    <property type="match status" value="1"/>
</dbReference>
<dbReference type="RefSeq" id="WP_120031531.1">
    <property type="nucleotide sequence ID" value="NZ_QVMU01000009.1"/>
</dbReference>
<dbReference type="GO" id="GO:0008703">
    <property type="term" value="F:5-amino-6-(5-phosphoribosylamino)uracil reductase activity"/>
    <property type="evidence" value="ECO:0007669"/>
    <property type="project" value="InterPro"/>
</dbReference>
<accession>A0A3A6R333</accession>
<dbReference type="InterPro" id="IPR002734">
    <property type="entry name" value="RibDG_C"/>
</dbReference>
<gene>
    <name evidence="2" type="ORF">DZ860_11890</name>
</gene>
<dbReference type="PANTHER" id="PTHR38011">
    <property type="entry name" value="DIHYDROFOLATE REDUCTASE FAMILY PROTEIN (AFU_ORTHOLOGUE AFUA_8G06820)"/>
    <property type="match status" value="1"/>
</dbReference>
<proteinExistence type="predicted"/>
<comment type="caution">
    <text evidence="2">The sequence shown here is derived from an EMBL/GenBank/DDBJ whole genome shotgun (WGS) entry which is preliminary data.</text>
</comment>
<name>A0A3A6R333_9VIBR</name>
<feature type="domain" description="Bacterial bifunctional deaminase-reductase C-terminal" evidence="1">
    <location>
        <begin position="5"/>
        <end position="162"/>
    </location>
</feature>
<dbReference type="OrthoDB" id="9782335at2"/>
<dbReference type="Proteomes" id="UP000273252">
    <property type="component" value="Unassembled WGS sequence"/>
</dbReference>
<evidence type="ECO:0000313" key="2">
    <source>
        <dbReference type="EMBL" id="RJX71024.1"/>
    </source>
</evidence>